<comment type="caution">
    <text evidence="6">The sequence shown here is derived from an EMBL/GenBank/DDBJ whole genome shotgun (WGS) entry which is preliminary data.</text>
</comment>
<evidence type="ECO:0000256" key="3">
    <source>
        <dbReference type="ARBA" id="ARBA00022840"/>
    </source>
</evidence>
<protein>
    <submittedName>
        <fullName evidence="6">ATP-grasp domain-containing protein</fullName>
    </submittedName>
</protein>
<keyword evidence="1" id="KW-0436">Ligase</keyword>
<proteinExistence type="predicted"/>
<dbReference type="EMBL" id="VOUP01000006">
    <property type="protein sequence ID" value="TXE29290.1"/>
    <property type="molecule type" value="Genomic_DNA"/>
</dbReference>
<sequence>MDIKDTKKIVILVDAYSSGNDVAPEFNKKGYGCAHIQSREDIPAKLLNSYRGDDFFISLQYTGDEILNQLQEYDVIAVIAGCETGIELADHLAELLDLPGNDTGTSRSRRNKYLMQECLKNSAINHIPTHRLTTLKDATQYATELFKKYRKLVLKPVDSAGTDSVFVCKTVEEVEAHSGDLFKKSNQLNLKNEVIILQPFIEGEEYVVDTVSYQGRHKICAIWKMGKGSYNGADSICEFTELTSFDAQNHAQLKDYIFSCLDALGITFGAAHSELFLTKDGWTLIETGARPHGAGFPALSSLALKRTQIDELVLSVCSTEAFLEAVAEEYKPLNYLKIKELISFSAGTIKAVKHVDTIAGLPSYKKSNLPDVDQEIKLTTDVYSSPGWIALSHRCADQLNADYQYIVGLESKGMFEVYEH</sequence>
<dbReference type="GO" id="GO:0046872">
    <property type="term" value="F:metal ion binding"/>
    <property type="evidence" value="ECO:0007669"/>
    <property type="project" value="InterPro"/>
</dbReference>
<evidence type="ECO:0000313" key="6">
    <source>
        <dbReference type="EMBL" id="TXE29290.1"/>
    </source>
</evidence>
<dbReference type="Pfam" id="PF13535">
    <property type="entry name" value="ATP-grasp_4"/>
    <property type="match status" value="1"/>
</dbReference>
<dbReference type="AlphaFoldDB" id="A0A9X9C1T3"/>
<dbReference type="InterPro" id="IPR052032">
    <property type="entry name" value="ATP-dep_AA_Ligase"/>
</dbReference>
<name>A0A9X9C1T3_9GAMM</name>
<dbReference type="PANTHER" id="PTHR43585">
    <property type="entry name" value="FUMIPYRROLE BIOSYNTHESIS PROTEIN C"/>
    <property type="match status" value="1"/>
</dbReference>
<feature type="domain" description="ATP-grasp" evidence="5">
    <location>
        <begin position="116"/>
        <end position="318"/>
    </location>
</feature>
<evidence type="ECO:0000313" key="7">
    <source>
        <dbReference type="Proteomes" id="UP000321307"/>
    </source>
</evidence>
<keyword evidence="2 4" id="KW-0547">Nucleotide-binding</keyword>
<keyword evidence="3 4" id="KW-0067">ATP-binding</keyword>
<dbReference type="PROSITE" id="PS50975">
    <property type="entry name" value="ATP_GRASP"/>
    <property type="match status" value="1"/>
</dbReference>
<evidence type="ECO:0000256" key="1">
    <source>
        <dbReference type="ARBA" id="ARBA00022598"/>
    </source>
</evidence>
<dbReference type="NCBIfam" id="NF005543">
    <property type="entry name" value="PRK07206.1"/>
    <property type="match status" value="1"/>
</dbReference>
<dbReference type="InterPro" id="IPR011761">
    <property type="entry name" value="ATP-grasp"/>
</dbReference>
<dbReference type="SUPFAM" id="SSF56059">
    <property type="entry name" value="Glutathione synthetase ATP-binding domain-like"/>
    <property type="match status" value="1"/>
</dbReference>
<gene>
    <name evidence="6" type="ORF">FOT63_13350</name>
</gene>
<dbReference type="Proteomes" id="UP000321307">
    <property type="component" value="Unassembled WGS sequence"/>
</dbReference>
<reference evidence="6 7" key="1">
    <citation type="submission" date="2019-07" db="EMBL/GenBank/DDBJ databases">
        <title>Serratia strains were isolated from fresh produce.</title>
        <authorList>
            <person name="Cho G.-S."/>
            <person name="Stein M."/>
            <person name="Lee W."/>
            <person name="Suh S.H."/>
            <person name="Franz C.M.A.P."/>
        </authorList>
    </citation>
    <scope>NUCLEOTIDE SEQUENCE [LARGE SCALE GENOMIC DNA]</scope>
    <source>
        <strain evidence="6 7">S17</strain>
    </source>
</reference>
<dbReference type="Gene3D" id="3.30.470.20">
    <property type="entry name" value="ATP-grasp fold, B domain"/>
    <property type="match status" value="1"/>
</dbReference>
<evidence type="ECO:0000259" key="5">
    <source>
        <dbReference type="PROSITE" id="PS50975"/>
    </source>
</evidence>
<dbReference type="GO" id="GO:0016874">
    <property type="term" value="F:ligase activity"/>
    <property type="evidence" value="ECO:0007669"/>
    <property type="project" value="UniProtKB-KW"/>
</dbReference>
<accession>A0A9X9C1T3</accession>
<dbReference type="RefSeq" id="WP_033652315.1">
    <property type="nucleotide sequence ID" value="NZ_BAAAFT010000004.1"/>
</dbReference>
<dbReference type="GO" id="GO:0005524">
    <property type="term" value="F:ATP binding"/>
    <property type="evidence" value="ECO:0007669"/>
    <property type="project" value="UniProtKB-UniRule"/>
</dbReference>
<dbReference type="PANTHER" id="PTHR43585:SF2">
    <property type="entry name" value="ATP-GRASP ENZYME FSQD"/>
    <property type="match status" value="1"/>
</dbReference>
<organism evidence="6 7">
    <name type="scientific">Serratia ureilytica</name>
    <dbReference type="NCBI Taxonomy" id="300181"/>
    <lineage>
        <taxon>Bacteria</taxon>
        <taxon>Pseudomonadati</taxon>
        <taxon>Pseudomonadota</taxon>
        <taxon>Gammaproteobacteria</taxon>
        <taxon>Enterobacterales</taxon>
        <taxon>Yersiniaceae</taxon>
        <taxon>Serratia</taxon>
    </lineage>
</organism>
<evidence type="ECO:0000256" key="4">
    <source>
        <dbReference type="PROSITE-ProRule" id="PRU00409"/>
    </source>
</evidence>
<evidence type="ECO:0000256" key="2">
    <source>
        <dbReference type="ARBA" id="ARBA00022741"/>
    </source>
</evidence>